<name>A0A1F5ZNK8_9BACT</name>
<protein>
    <submittedName>
        <fullName evidence="3">Uncharacterized protein</fullName>
    </submittedName>
</protein>
<evidence type="ECO:0000313" key="3">
    <source>
        <dbReference type="EMBL" id="OGG14090.1"/>
    </source>
</evidence>
<dbReference type="Proteomes" id="UP000177416">
    <property type="component" value="Unassembled WGS sequence"/>
</dbReference>
<comment type="caution">
    <text evidence="3">The sequence shown here is derived from an EMBL/GenBank/DDBJ whole genome shotgun (WGS) entry which is preliminary data.</text>
</comment>
<dbReference type="EMBL" id="MFJJ01000027">
    <property type="protein sequence ID" value="OGG14090.1"/>
    <property type="molecule type" value="Genomic_DNA"/>
</dbReference>
<evidence type="ECO:0000256" key="2">
    <source>
        <dbReference type="SAM" id="Phobius"/>
    </source>
</evidence>
<dbReference type="AlphaFoldDB" id="A0A1F5ZNK8"/>
<keyword evidence="2" id="KW-0472">Membrane</keyword>
<feature type="compositionally biased region" description="Basic and acidic residues" evidence="1">
    <location>
        <begin position="94"/>
        <end position="104"/>
    </location>
</feature>
<accession>A0A1F5ZNK8</accession>
<feature type="region of interest" description="Disordered" evidence="1">
    <location>
        <begin position="88"/>
        <end position="110"/>
    </location>
</feature>
<reference evidence="3 4" key="1">
    <citation type="journal article" date="2016" name="Nat. Commun.">
        <title>Thousands of microbial genomes shed light on interconnected biogeochemical processes in an aquifer system.</title>
        <authorList>
            <person name="Anantharaman K."/>
            <person name="Brown C.T."/>
            <person name="Hug L.A."/>
            <person name="Sharon I."/>
            <person name="Castelle C.J."/>
            <person name="Probst A.J."/>
            <person name="Thomas B.C."/>
            <person name="Singh A."/>
            <person name="Wilkins M.J."/>
            <person name="Karaoz U."/>
            <person name="Brodie E.L."/>
            <person name="Williams K.H."/>
            <person name="Hubbard S.S."/>
            <person name="Banfield J.F."/>
        </authorList>
    </citation>
    <scope>NUCLEOTIDE SEQUENCE [LARGE SCALE GENOMIC DNA]</scope>
</reference>
<sequence>MTKRSKQSRSIPFSVFAILLLAIVGLHFYKQNQNDVLGMTSGASFFSKEWFGELWSFFGLGEKKTKTTTVDYSLPTYSADTNSLLMELESTGDDGGKSDFESLQKEASGL</sequence>
<organism evidence="3 4">
    <name type="scientific">Candidatus Gottesmanbacteria bacterium RIFCSPHIGHO2_01_FULL_46_14</name>
    <dbReference type="NCBI Taxonomy" id="1798380"/>
    <lineage>
        <taxon>Bacteria</taxon>
        <taxon>Candidatus Gottesmaniibacteriota</taxon>
    </lineage>
</organism>
<evidence type="ECO:0000256" key="1">
    <source>
        <dbReference type="SAM" id="MobiDB-lite"/>
    </source>
</evidence>
<keyword evidence="2" id="KW-0812">Transmembrane</keyword>
<gene>
    <name evidence="3" type="ORF">A2875_03865</name>
</gene>
<proteinExistence type="predicted"/>
<evidence type="ECO:0000313" key="4">
    <source>
        <dbReference type="Proteomes" id="UP000177416"/>
    </source>
</evidence>
<feature type="transmembrane region" description="Helical" evidence="2">
    <location>
        <begin position="12"/>
        <end position="29"/>
    </location>
</feature>
<keyword evidence="2" id="KW-1133">Transmembrane helix</keyword>